<dbReference type="Pfam" id="PF02687">
    <property type="entry name" value="FtsX"/>
    <property type="match status" value="1"/>
</dbReference>
<keyword evidence="4 6" id="KW-1133">Transmembrane helix</keyword>
<evidence type="ECO:0000256" key="1">
    <source>
        <dbReference type="ARBA" id="ARBA00004651"/>
    </source>
</evidence>
<evidence type="ECO:0000256" key="4">
    <source>
        <dbReference type="ARBA" id="ARBA00022989"/>
    </source>
</evidence>
<dbReference type="InterPro" id="IPR038766">
    <property type="entry name" value="Membrane_comp_ABC_pdt"/>
</dbReference>
<comment type="caution">
    <text evidence="8">The sequence shown here is derived from an EMBL/GenBank/DDBJ whole genome shotgun (WGS) entry which is preliminary data.</text>
</comment>
<name>A0A645HEN4_9ZZZZ</name>
<evidence type="ECO:0000256" key="6">
    <source>
        <dbReference type="SAM" id="Phobius"/>
    </source>
</evidence>
<comment type="subcellular location">
    <subcellularLocation>
        <location evidence="1">Cell membrane</location>
        <topology evidence="1">Multi-pass membrane protein</topology>
    </subcellularLocation>
</comment>
<dbReference type="AlphaFoldDB" id="A0A645HEN4"/>
<feature type="domain" description="ABC3 transporter permease C-terminal" evidence="7">
    <location>
        <begin position="73"/>
        <end position="188"/>
    </location>
</feature>
<evidence type="ECO:0000259" key="7">
    <source>
        <dbReference type="Pfam" id="PF02687"/>
    </source>
</evidence>
<reference evidence="8" key="1">
    <citation type="submission" date="2019-08" db="EMBL/GenBank/DDBJ databases">
        <authorList>
            <person name="Kucharzyk K."/>
            <person name="Murdoch R.W."/>
            <person name="Higgins S."/>
            <person name="Loffler F."/>
        </authorList>
    </citation>
    <scope>NUCLEOTIDE SEQUENCE</scope>
</reference>
<keyword evidence="3 6" id="KW-0812">Transmembrane</keyword>
<dbReference type="PANTHER" id="PTHR30287">
    <property type="entry name" value="MEMBRANE COMPONENT OF PREDICTED ABC SUPERFAMILY METABOLITE UPTAKE TRANSPORTER"/>
    <property type="match status" value="1"/>
</dbReference>
<protein>
    <recommendedName>
        <fullName evidence="7">ABC3 transporter permease C-terminal domain-containing protein</fullName>
    </recommendedName>
</protein>
<dbReference type="InterPro" id="IPR003838">
    <property type="entry name" value="ABC3_permease_C"/>
</dbReference>
<dbReference type="PANTHER" id="PTHR30287:SF1">
    <property type="entry name" value="INNER MEMBRANE PROTEIN"/>
    <property type="match status" value="1"/>
</dbReference>
<keyword evidence="2" id="KW-1003">Cell membrane</keyword>
<dbReference type="EMBL" id="VSSQ01091696">
    <property type="protein sequence ID" value="MPN37190.1"/>
    <property type="molecule type" value="Genomic_DNA"/>
</dbReference>
<dbReference type="GO" id="GO:0005886">
    <property type="term" value="C:plasma membrane"/>
    <property type="evidence" value="ECO:0007669"/>
    <property type="project" value="UniProtKB-SubCell"/>
</dbReference>
<evidence type="ECO:0000313" key="8">
    <source>
        <dbReference type="EMBL" id="MPN37190.1"/>
    </source>
</evidence>
<sequence length="199" mass="22250">MNYVYMTPDYYAQLFGSKPLNNMFAMDMESGTDLSALSETLLGYDHVQGLSYASDTTEQFADMVDSMGSIMLVIIVSAGMLAFIVMYNLVNINVTERMRELATIKVLGFYDKEVSAYIYRENTISAVIGMFVGLVLGVFLEKFVVSTAEVDIVMFAPEIPWTAFVYAGALTLAFAFVVNFVLHFKLKKIDMVESMKSIE</sequence>
<organism evidence="8">
    <name type="scientific">bioreactor metagenome</name>
    <dbReference type="NCBI Taxonomy" id="1076179"/>
    <lineage>
        <taxon>unclassified sequences</taxon>
        <taxon>metagenomes</taxon>
        <taxon>ecological metagenomes</taxon>
    </lineage>
</organism>
<accession>A0A645HEN4</accession>
<feature type="transmembrane region" description="Helical" evidence="6">
    <location>
        <begin position="122"/>
        <end position="140"/>
    </location>
</feature>
<feature type="transmembrane region" description="Helical" evidence="6">
    <location>
        <begin position="70"/>
        <end position="90"/>
    </location>
</feature>
<proteinExistence type="predicted"/>
<keyword evidence="5 6" id="KW-0472">Membrane</keyword>
<evidence type="ECO:0000256" key="2">
    <source>
        <dbReference type="ARBA" id="ARBA00022475"/>
    </source>
</evidence>
<evidence type="ECO:0000256" key="5">
    <source>
        <dbReference type="ARBA" id="ARBA00023136"/>
    </source>
</evidence>
<evidence type="ECO:0000256" key="3">
    <source>
        <dbReference type="ARBA" id="ARBA00022692"/>
    </source>
</evidence>
<gene>
    <name evidence="8" type="ORF">SDC9_184706</name>
</gene>
<feature type="transmembrane region" description="Helical" evidence="6">
    <location>
        <begin position="160"/>
        <end position="182"/>
    </location>
</feature>